<dbReference type="GO" id="GO:0050821">
    <property type="term" value="P:protein stabilization"/>
    <property type="evidence" value="ECO:0007669"/>
    <property type="project" value="TreeGrafter"/>
</dbReference>
<dbReference type="InterPro" id="IPR024930">
    <property type="entry name" value="Skp_dom_sf"/>
</dbReference>
<dbReference type="InterPro" id="IPR005632">
    <property type="entry name" value="Chaperone_Skp"/>
</dbReference>
<organism evidence="3">
    <name type="scientific">hydrothermal vent metagenome</name>
    <dbReference type="NCBI Taxonomy" id="652676"/>
    <lineage>
        <taxon>unclassified sequences</taxon>
        <taxon>metagenomes</taxon>
        <taxon>ecological metagenomes</taxon>
    </lineage>
</organism>
<reference evidence="3" key="1">
    <citation type="submission" date="2018-06" db="EMBL/GenBank/DDBJ databases">
        <authorList>
            <person name="Zhirakovskaya E."/>
        </authorList>
    </citation>
    <scope>NUCLEOTIDE SEQUENCE</scope>
</reference>
<evidence type="ECO:0008006" key="4">
    <source>
        <dbReference type="Google" id="ProtNLM"/>
    </source>
</evidence>
<evidence type="ECO:0000313" key="3">
    <source>
        <dbReference type="EMBL" id="VAW93384.1"/>
    </source>
</evidence>
<dbReference type="GO" id="GO:0005829">
    <property type="term" value="C:cytosol"/>
    <property type="evidence" value="ECO:0007669"/>
    <property type="project" value="TreeGrafter"/>
</dbReference>
<evidence type="ECO:0000256" key="1">
    <source>
        <dbReference type="ARBA" id="ARBA00009091"/>
    </source>
</evidence>
<dbReference type="GO" id="GO:0051082">
    <property type="term" value="F:unfolded protein binding"/>
    <property type="evidence" value="ECO:0007669"/>
    <property type="project" value="InterPro"/>
</dbReference>
<dbReference type="Pfam" id="PF03938">
    <property type="entry name" value="OmpH"/>
    <property type="match status" value="1"/>
</dbReference>
<protein>
    <recommendedName>
        <fullName evidence="4">Outer membrane protein H</fullName>
    </recommendedName>
</protein>
<dbReference type="SUPFAM" id="SSF111384">
    <property type="entry name" value="OmpH-like"/>
    <property type="match status" value="1"/>
</dbReference>
<accession>A0A3B1AHM3</accession>
<evidence type="ECO:0000256" key="2">
    <source>
        <dbReference type="ARBA" id="ARBA00022729"/>
    </source>
</evidence>
<comment type="similarity">
    <text evidence="1">Belongs to the Skp family.</text>
</comment>
<dbReference type="PANTHER" id="PTHR35089:SF1">
    <property type="entry name" value="CHAPERONE PROTEIN SKP"/>
    <property type="match status" value="1"/>
</dbReference>
<dbReference type="PIRSF" id="PIRSF002094">
    <property type="entry name" value="OMP26_Skp"/>
    <property type="match status" value="1"/>
</dbReference>
<dbReference type="AlphaFoldDB" id="A0A3B1AHM3"/>
<dbReference type="PANTHER" id="PTHR35089">
    <property type="entry name" value="CHAPERONE PROTEIN SKP"/>
    <property type="match status" value="1"/>
</dbReference>
<dbReference type="EMBL" id="UOFS01000013">
    <property type="protein sequence ID" value="VAW93384.1"/>
    <property type="molecule type" value="Genomic_DNA"/>
</dbReference>
<keyword evidence="2" id="KW-0732">Signal</keyword>
<sequence length="171" mass="19942">MKYNQIFVLLFLLVSSYELAADELKIGFVDTSSVMRDAPQADSAREKLQNLFAPREKAIANNEKKLSKLEKTFNKNATFISRDDKVKKEREIFILQRDIKRAKQEFNEDLNIKRNDELNKLQKLVFKTIVTYAKNNNYDAILGESVLFANKRVDVTAEVLNMLRKKYSKNK</sequence>
<dbReference type="Gene3D" id="3.30.910.20">
    <property type="entry name" value="Skp domain"/>
    <property type="match status" value="1"/>
</dbReference>
<proteinExistence type="inferred from homology"/>
<name>A0A3B1AHM3_9ZZZZ</name>
<dbReference type="SMART" id="SM00935">
    <property type="entry name" value="OmpH"/>
    <property type="match status" value="1"/>
</dbReference>
<gene>
    <name evidence="3" type="ORF">MNBD_GAMMA22-707</name>
</gene>